<comment type="caution">
    <text evidence="1">The sequence shown here is derived from an EMBL/GenBank/DDBJ whole genome shotgun (WGS) entry which is preliminary data.</text>
</comment>
<keyword evidence="2" id="KW-1185">Reference proteome</keyword>
<evidence type="ECO:0000313" key="1">
    <source>
        <dbReference type="EMBL" id="MFC0673858.1"/>
    </source>
</evidence>
<dbReference type="InterPro" id="IPR029058">
    <property type="entry name" value="AB_hydrolase_fold"/>
</dbReference>
<gene>
    <name evidence="1" type="ORF">ACFFF6_07810</name>
</gene>
<dbReference type="GO" id="GO:0016787">
    <property type="term" value="F:hydrolase activity"/>
    <property type="evidence" value="ECO:0007669"/>
    <property type="project" value="UniProtKB-KW"/>
</dbReference>
<dbReference type="EMBL" id="JBHLSV010000007">
    <property type="protein sequence ID" value="MFC0673858.1"/>
    <property type="molecule type" value="Genomic_DNA"/>
</dbReference>
<dbReference type="PANTHER" id="PTHR15394">
    <property type="entry name" value="SERINE HYDROLASE RBBP9"/>
    <property type="match status" value="1"/>
</dbReference>
<accession>A0ABV6RD94</accession>
<protein>
    <submittedName>
        <fullName evidence="1">RBBP9/YdeN family alpha/beta hydrolase</fullName>
    </submittedName>
</protein>
<name>A0ABV6RD94_9MICO</name>
<evidence type="ECO:0000313" key="2">
    <source>
        <dbReference type="Proteomes" id="UP001589793"/>
    </source>
</evidence>
<dbReference type="SUPFAM" id="SSF53474">
    <property type="entry name" value="alpha/beta-Hydrolases"/>
    <property type="match status" value="1"/>
</dbReference>
<keyword evidence="1" id="KW-0378">Hydrolase</keyword>
<dbReference type="PANTHER" id="PTHR15394:SF3">
    <property type="entry name" value="SERINE HYDROLASE RBBP9"/>
    <property type="match status" value="1"/>
</dbReference>
<dbReference type="RefSeq" id="WP_376979764.1">
    <property type="nucleotide sequence ID" value="NZ_JBHLSV010000007.1"/>
</dbReference>
<reference evidence="1 2" key="1">
    <citation type="submission" date="2024-09" db="EMBL/GenBank/DDBJ databases">
        <authorList>
            <person name="Sun Q."/>
            <person name="Mori K."/>
        </authorList>
    </citation>
    <scope>NUCLEOTIDE SEQUENCE [LARGE SCALE GENOMIC DNA]</scope>
    <source>
        <strain evidence="1 2">CICC 10874</strain>
    </source>
</reference>
<dbReference type="Proteomes" id="UP001589793">
    <property type="component" value="Unassembled WGS sequence"/>
</dbReference>
<proteinExistence type="predicted"/>
<dbReference type="Gene3D" id="3.40.50.1820">
    <property type="entry name" value="alpha/beta hydrolase"/>
    <property type="match status" value="1"/>
</dbReference>
<dbReference type="InterPro" id="IPR010662">
    <property type="entry name" value="RBBP9/YdeN"/>
</dbReference>
<sequence length="214" mass="22650">MRPAPPTSPATPRRALIFHGYGATPADHWFGRLAEQLGACGISTEIPALPDPGDPHPGRWEDAVRAALGTPDEQTIVIAHSLGCLSVLRVLRSLPDPWGLGMLILVSGFTEPLPALPELDRFIAGGCDATRLPGRIDRLLVVRSDDDPIVPPPHTDRVAEQLGVTARVVPGAGHFLAADGVTELPLVRDAIVAPPRHRCAGADRPIEQISDGSA</sequence>
<organism evidence="1 2">
    <name type="scientific">Brachybacterium hainanense</name>
    <dbReference type="NCBI Taxonomy" id="1541174"/>
    <lineage>
        <taxon>Bacteria</taxon>
        <taxon>Bacillati</taxon>
        <taxon>Actinomycetota</taxon>
        <taxon>Actinomycetes</taxon>
        <taxon>Micrococcales</taxon>
        <taxon>Dermabacteraceae</taxon>
        <taxon>Brachybacterium</taxon>
    </lineage>
</organism>
<dbReference type="Pfam" id="PF06821">
    <property type="entry name" value="Ser_hydrolase"/>
    <property type="match status" value="1"/>
</dbReference>